<dbReference type="Proteomes" id="UP001367676">
    <property type="component" value="Unassembled WGS sequence"/>
</dbReference>
<dbReference type="AlphaFoldDB" id="A0AAN9T7Y2"/>
<protein>
    <submittedName>
        <fullName evidence="1">Uncharacterized protein</fullName>
    </submittedName>
</protein>
<evidence type="ECO:0000313" key="1">
    <source>
        <dbReference type="EMBL" id="KAK7576517.1"/>
    </source>
</evidence>
<proteinExistence type="predicted"/>
<organism evidence="1 2">
    <name type="scientific">Parthenolecanium corni</name>
    <dbReference type="NCBI Taxonomy" id="536013"/>
    <lineage>
        <taxon>Eukaryota</taxon>
        <taxon>Metazoa</taxon>
        <taxon>Ecdysozoa</taxon>
        <taxon>Arthropoda</taxon>
        <taxon>Hexapoda</taxon>
        <taxon>Insecta</taxon>
        <taxon>Pterygota</taxon>
        <taxon>Neoptera</taxon>
        <taxon>Paraneoptera</taxon>
        <taxon>Hemiptera</taxon>
        <taxon>Sternorrhyncha</taxon>
        <taxon>Coccoidea</taxon>
        <taxon>Coccidae</taxon>
        <taxon>Parthenolecanium</taxon>
    </lineage>
</organism>
<dbReference type="EMBL" id="JBBCAQ010000036">
    <property type="protein sequence ID" value="KAK7576517.1"/>
    <property type="molecule type" value="Genomic_DNA"/>
</dbReference>
<comment type="caution">
    <text evidence="1">The sequence shown here is derived from an EMBL/GenBank/DDBJ whole genome shotgun (WGS) entry which is preliminary data.</text>
</comment>
<evidence type="ECO:0000313" key="2">
    <source>
        <dbReference type="Proteomes" id="UP001367676"/>
    </source>
</evidence>
<name>A0AAN9T7Y2_9HEMI</name>
<keyword evidence="2" id="KW-1185">Reference proteome</keyword>
<reference evidence="1 2" key="1">
    <citation type="submission" date="2024-03" db="EMBL/GenBank/DDBJ databases">
        <title>Adaptation during the transition from Ophiocordyceps entomopathogen to insect associate is accompanied by gene loss and intensified selection.</title>
        <authorList>
            <person name="Ward C.M."/>
            <person name="Onetto C.A."/>
            <person name="Borneman A.R."/>
        </authorList>
    </citation>
    <scope>NUCLEOTIDE SEQUENCE [LARGE SCALE GENOMIC DNA]</scope>
    <source>
        <strain evidence="1">AWRI1</strain>
        <tissue evidence="1">Single Adult Female</tissue>
    </source>
</reference>
<accession>A0AAN9T7Y2</accession>
<sequence length="96" mass="10832">MLANEVKWWACINKKCSAFVKYAADGIVIEEKNDGIGLRLQGWLLDAIHTSYILLWDVINTAVGELRPKLILNLFYEVSCGPDFLQKQVSCGPDFL</sequence>
<gene>
    <name evidence="1" type="ORF">V9T40_012803</name>
</gene>